<sequence>MSLQKITDKLITLIAVGMCVFQLYTAFYMPFPGMQQRSIHLACGLALAFLVYPKKRPENPSLRNMSYLFGIALAVLTFITCLNVTFNWLEMNEPMRLIQPTQSDKVLGFLLILLVLLGTVRVVGWAMPIIGLVFLGYAYFGSKIPFALLRHAGVKLSKLISMGYMTTEGIFSSVLGVSTTQVFIFLMFGQLLESLGGSDFFLDWANSGFGKFRGGPAKVAIFGSALFGSISGSAVANVVGTGTITIPLMKRVGYKGDFAGAVESVASTGGLIMPPVMGAAAFIMADTLGVSYWEVCKAAVIPAVMYYLALYTSVDLKAKQSNLKGLPAAEVPDGMALLKSQGWMYIPPLVILVFFLGVFRYPAYKACLYCCILLVVLASFKREKRGVLKREWLNILVKTAKSSVTVVMACSCAGVILLGLQSSGLILKLSNILISLANNNLGILLFLVMLGSLIMGMGLPASACYAILCILAAPAIVKLGVPPLAAHLFVLYFGSMSAITPPVAMAAFAAAPIAGESAVKIGITAFKMAMPSFLIAFCLAIQPELVMIGSAVNIVLVVVICLAGVLSMSVGLQGYLFQNESIIRRIAWVAGGVLLILPQKPLTIMGIVIALALVITEKNFWKYVKVKRRT</sequence>
<dbReference type="AlphaFoldDB" id="A0A1I0GC98"/>
<evidence type="ECO:0000313" key="4">
    <source>
        <dbReference type="Proteomes" id="UP000198508"/>
    </source>
</evidence>
<dbReference type="NCBIfam" id="TIGR02123">
    <property type="entry name" value="TRAP_fused"/>
    <property type="match status" value="1"/>
</dbReference>
<dbReference type="RefSeq" id="WP_092363912.1">
    <property type="nucleotide sequence ID" value="NZ_CAJJSN010000010.1"/>
</dbReference>
<dbReference type="InterPro" id="IPR011853">
    <property type="entry name" value="TRAP_DctM-Dct_fused"/>
</dbReference>
<feature type="transmembrane region" description="Helical" evidence="1">
    <location>
        <begin position="65"/>
        <end position="89"/>
    </location>
</feature>
<feature type="transmembrane region" description="Helical" evidence="1">
    <location>
        <begin position="582"/>
        <end position="598"/>
    </location>
</feature>
<keyword evidence="1" id="KW-0812">Transmembrane</keyword>
<keyword evidence="1" id="KW-1133">Transmembrane helix</keyword>
<evidence type="ECO:0000313" key="3">
    <source>
        <dbReference type="EMBL" id="SET68415.1"/>
    </source>
</evidence>
<feature type="transmembrane region" description="Helical" evidence="1">
    <location>
        <begin position="109"/>
        <end position="140"/>
    </location>
</feature>
<feature type="transmembrane region" description="Helical" evidence="1">
    <location>
        <begin position="170"/>
        <end position="192"/>
    </location>
</feature>
<feature type="transmembrane region" description="Helical" evidence="1">
    <location>
        <begin position="400"/>
        <end position="420"/>
    </location>
</feature>
<dbReference type="PANTHER" id="PTHR43849:SF2">
    <property type="entry name" value="BLL3936 PROTEIN"/>
    <property type="match status" value="1"/>
</dbReference>
<dbReference type="STRING" id="460384.SAMN05216313_11171"/>
<gene>
    <name evidence="3" type="ORF">SAMN05216313_11171</name>
</gene>
<feature type="transmembrane region" description="Helical" evidence="1">
    <location>
        <begin position="489"/>
        <end position="511"/>
    </location>
</feature>
<feature type="transmembrane region" description="Helical" evidence="1">
    <location>
        <begin position="290"/>
        <end position="310"/>
    </location>
</feature>
<keyword evidence="1" id="KW-0472">Membrane</keyword>
<feature type="transmembrane region" description="Helical" evidence="1">
    <location>
        <begin position="258"/>
        <end position="284"/>
    </location>
</feature>
<feature type="transmembrane region" description="Helical" evidence="1">
    <location>
        <begin position="523"/>
        <end position="542"/>
    </location>
</feature>
<proteinExistence type="predicted"/>
<accession>A0A1I0GC98</accession>
<dbReference type="Pfam" id="PF06808">
    <property type="entry name" value="DctM"/>
    <property type="match status" value="1"/>
</dbReference>
<dbReference type="PANTHER" id="PTHR43849">
    <property type="entry name" value="BLL3936 PROTEIN"/>
    <property type="match status" value="1"/>
</dbReference>
<reference evidence="4" key="1">
    <citation type="submission" date="2016-10" db="EMBL/GenBank/DDBJ databases">
        <authorList>
            <person name="Varghese N."/>
            <person name="Submissions S."/>
        </authorList>
    </citation>
    <scope>NUCLEOTIDE SEQUENCE [LARGE SCALE GENOMIC DNA]</scope>
    <source>
        <strain evidence="4">NLAE-zl-G277</strain>
    </source>
</reference>
<dbReference type="InterPro" id="IPR010656">
    <property type="entry name" value="DctM"/>
</dbReference>
<evidence type="ECO:0000256" key="1">
    <source>
        <dbReference type="SAM" id="Phobius"/>
    </source>
</evidence>
<keyword evidence="4" id="KW-1185">Reference proteome</keyword>
<organism evidence="3 4">
    <name type="scientific">Enterocloster lavalensis</name>
    <dbReference type="NCBI Taxonomy" id="460384"/>
    <lineage>
        <taxon>Bacteria</taxon>
        <taxon>Bacillati</taxon>
        <taxon>Bacillota</taxon>
        <taxon>Clostridia</taxon>
        <taxon>Lachnospirales</taxon>
        <taxon>Lachnospiraceae</taxon>
        <taxon>Enterocloster</taxon>
    </lineage>
</organism>
<feature type="transmembrane region" description="Helical" evidence="1">
    <location>
        <begin position="219"/>
        <end position="246"/>
    </location>
</feature>
<feature type="transmembrane region" description="Helical" evidence="1">
    <location>
        <begin position="37"/>
        <end position="53"/>
    </location>
</feature>
<feature type="transmembrane region" description="Helical" evidence="1">
    <location>
        <begin position="12"/>
        <end position="31"/>
    </location>
</feature>
<name>A0A1I0GC98_9FIRM</name>
<dbReference type="EMBL" id="FOIM01000011">
    <property type="protein sequence ID" value="SET68415.1"/>
    <property type="molecule type" value="Genomic_DNA"/>
</dbReference>
<feature type="transmembrane region" description="Helical" evidence="1">
    <location>
        <begin position="457"/>
        <end position="477"/>
    </location>
</feature>
<evidence type="ECO:0000259" key="2">
    <source>
        <dbReference type="Pfam" id="PF06808"/>
    </source>
</evidence>
<feature type="transmembrane region" description="Helical" evidence="1">
    <location>
        <begin position="548"/>
        <end position="570"/>
    </location>
</feature>
<feature type="transmembrane region" description="Helical" evidence="1">
    <location>
        <begin position="342"/>
        <end position="357"/>
    </location>
</feature>
<dbReference type="Proteomes" id="UP000198508">
    <property type="component" value="Unassembled WGS sequence"/>
</dbReference>
<feature type="transmembrane region" description="Helical" evidence="1">
    <location>
        <begin position="432"/>
        <end position="450"/>
    </location>
</feature>
<protein>
    <submittedName>
        <fullName evidence="3">TRAP transporter, 4TM/12TM fusion protein</fullName>
    </submittedName>
</protein>
<feature type="domain" description="TRAP C4-dicarboxylate transport system permease DctM subunit" evidence="2">
    <location>
        <begin position="110"/>
        <end position="537"/>
    </location>
</feature>